<evidence type="ECO:0000313" key="2">
    <source>
        <dbReference type="EMBL" id="MDG0864183.1"/>
    </source>
</evidence>
<evidence type="ECO:0000313" key="3">
    <source>
        <dbReference type="Proteomes" id="UP001152766"/>
    </source>
</evidence>
<dbReference type="AlphaFoldDB" id="A0A9X4LJ71"/>
<organism evidence="2 3">
    <name type="scientific">Pelomonas aquatica</name>
    <dbReference type="NCBI Taxonomy" id="431058"/>
    <lineage>
        <taxon>Bacteria</taxon>
        <taxon>Pseudomonadati</taxon>
        <taxon>Pseudomonadota</taxon>
        <taxon>Betaproteobacteria</taxon>
        <taxon>Burkholderiales</taxon>
        <taxon>Sphaerotilaceae</taxon>
        <taxon>Roseateles</taxon>
    </lineage>
</organism>
<accession>A0A9X4LJ71</accession>
<name>A0A9X4LJ71_9BURK</name>
<proteinExistence type="predicted"/>
<comment type="caution">
    <text evidence="2">The sequence shown here is derived from an EMBL/GenBank/DDBJ whole genome shotgun (WGS) entry which is preliminary data.</text>
</comment>
<gene>
    <name evidence="2" type="ORF">EXJ73_17115</name>
</gene>
<evidence type="ECO:0000256" key="1">
    <source>
        <dbReference type="SAM" id="MobiDB-lite"/>
    </source>
</evidence>
<dbReference type="RefSeq" id="WP_378990540.1">
    <property type="nucleotide sequence ID" value="NZ_JBHSRN010000028.1"/>
</dbReference>
<dbReference type="Proteomes" id="UP001152766">
    <property type="component" value="Unassembled WGS sequence"/>
</dbReference>
<keyword evidence="3" id="KW-1185">Reference proteome</keyword>
<protein>
    <submittedName>
        <fullName evidence="2">Uncharacterized protein</fullName>
    </submittedName>
</protein>
<feature type="region of interest" description="Disordered" evidence="1">
    <location>
        <begin position="147"/>
        <end position="167"/>
    </location>
</feature>
<sequence>MSAGDGLQLLDFTSPAHWLWTDRQLREEVGDGSGKRRRYKLANWLRREERAYELIRPLVEGRTLEQIVFDGALPRLLRERAEQLDCSQVAVRRALNAYLFGLCNRRALLPWYGRCGGPGRQRYCKAATGRPTSRPSACLAGSAQRALSSGSAPGSPVHWTATASDGA</sequence>
<reference evidence="2" key="1">
    <citation type="submission" date="2019-02" db="EMBL/GenBank/DDBJ databases">
        <title>Draft genome of the type strain Pelomonas aquatica CCUG 52575T.</title>
        <authorList>
            <person name="Gomila M."/>
            <person name="Lalucat J."/>
        </authorList>
    </citation>
    <scope>NUCLEOTIDE SEQUENCE</scope>
    <source>
        <strain evidence="2">CCUG 52575</strain>
    </source>
</reference>
<dbReference type="EMBL" id="SGUG01000028">
    <property type="protein sequence ID" value="MDG0864183.1"/>
    <property type="molecule type" value="Genomic_DNA"/>
</dbReference>